<dbReference type="AlphaFoldDB" id="A0A9E7HRS4"/>
<dbReference type="InterPro" id="IPR001289">
    <property type="entry name" value="NFYA"/>
</dbReference>
<dbReference type="Proteomes" id="UP001055439">
    <property type="component" value="Chromosome 8"/>
</dbReference>
<dbReference type="PROSITE" id="PS51152">
    <property type="entry name" value="NFYA_HAP2_2"/>
    <property type="match status" value="1"/>
</dbReference>
<sequence length="334" mass="36735">METDHQVREVNHHFKVIVFQGFSNLSKFNSNQFEKHTDGSQVHFVALIRSTRPHCLENEHLHQASSENMDPVACTIKEPVLWTLQDSLINGTNNTPKKPFECHMKAVLSLGASEATYAPPKLDCSQPFACVSYPYADIYYGGIAAVYGPHAIVGATGCILIHPQMAGVASYARVPLPTEPAAEEPIYVNAKQYSAILRRRQLRARLEAQNKLVKSRKPYLHESRHLHAMKRARGSGGRFLNTKQQQQQDAPPSTIMVCQDAPASKPCSSGGPTGSSATLITSNTMMTSTSGSMTVQQDQFGFSSSKYHPHATVSVQGGCSKMQNGSEHRIPQMR</sequence>
<comment type="function">
    <text evidence="6">Component of the sequence-specific heterotrimeric transcription factor (NF-Y) which specifically recognizes a 5'-CCAAT-3' box motif found in the promoters of its target genes.</text>
</comment>
<evidence type="ECO:0000313" key="8">
    <source>
        <dbReference type="EMBL" id="URE34827.1"/>
    </source>
</evidence>
<evidence type="ECO:0000256" key="6">
    <source>
        <dbReference type="RuleBase" id="RU367155"/>
    </source>
</evidence>
<evidence type="ECO:0000256" key="4">
    <source>
        <dbReference type="ARBA" id="ARBA00023163"/>
    </source>
</evidence>
<dbReference type="PRINTS" id="PR00616">
    <property type="entry name" value="CCAATSUBUNTB"/>
</dbReference>
<reference evidence="8" key="1">
    <citation type="submission" date="2022-05" db="EMBL/GenBank/DDBJ databases">
        <title>The Musa troglodytarum L. genome provides insights into the mechanism of non-climacteric behaviour and enrichment of carotenoids.</title>
        <authorList>
            <person name="Wang J."/>
        </authorList>
    </citation>
    <scope>NUCLEOTIDE SEQUENCE</scope>
    <source>
        <tissue evidence="8">Leaf</tissue>
    </source>
</reference>
<evidence type="ECO:0000256" key="3">
    <source>
        <dbReference type="ARBA" id="ARBA00023125"/>
    </source>
</evidence>
<dbReference type="EMBL" id="CP097510">
    <property type="protein sequence ID" value="URE34827.1"/>
    <property type="molecule type" value="Genomic_DNA"/>
</dbReference>
<keyword evidence="5 6" id="KW-0539">Nucleus</keyword>
<evidence type="ECO:0000256" key="7">
    <source>
        <dbReference type="SAM" id="MobiDB-lite"/>
    </source>
</evidence>
<dbReference type="GO" id="GO:0005634">
    <property type="term" value="C:nucleus"/>
    <property type="evidence" value="ECO:0007669"/>
    <property type="project" value="UniProtKB-SubCell"/>
</dbReference>
<comment type="similarity">
    <text evidence="6">Belongs to the NFYA/HAP2 subunit family.</text>
</comment>
<evidence type="ECO:0000256" key="1">
    <source>
        <dbReference type="ARBA" id="ARBA00004123"/>
    </source>
</evidence>
<evidence type="ECO:0000256" key="5">
    <source>
        <dbReference type="ARBA" id="ARBA00023242"/>
    </source>
</evidence>
<keyword evidence="2 6" id="KW-0805">Transcription regulation</keyword>
<dbReference type="OrthoDB" id="1097733at2759"/>
<feature type="region of interest" description="Disordered" evidence="7">
    <location>
        <begin position="315"/>
        <end position="334"/>
    </location>
</feature>
<dbReference type="PANTHER" id="PTHR12632">
    <property type="entry name" value="TRANSCRIPTION FACTOR NF-Y ALPHA-RELATED"/>
    <property type="match status" value="1"/>
</dbReference>
<name>A0A9E7HRS4_9LILI</name>
<keyword evidence="3 6" id="KW-0238">DNA-binding</keyword>
<protein>
    <recommendedName>
        <fullName evidence="6">Nuclear transcription factor Y subunit</fullName>
    </recommendedName>
</protein>
<accession>A0A9E7HRS4</accession>
<proteinExistence type="inferred from homology"/>
<organism evidence="8 9">
    <name type="scientific">Musa troglodytarum</name>
    <name type="common">fe'i banana</name>
    <dbReference type="NCBI Taxonomy" id="320322"/>
    <lineage>
        <taxon>Eukaryota</taxon>
        <taxon>Viridiplantae</taxon>
        <taxon>Streptophyta</taxon>
        <taxon>Embryophyta</taxon>
        <taxon>Tracheophyta</taxon>
        <taxon>Spermatophyta</taxon>
        <taxon>Magnoliopsida</taxon>
        <taxon>Liliopsida</taxon>
        <taxon>Zingiberales</taxon>
        <taxon>Musaceae</taxon>
        <taxon>Musa</taxon>
    </lineage>
</organism>
<evidence type="ECO:0000256" key="2">
    <source>
        <dbReference type="ARBA" id="ARBA00023015"/>
    </source>
</evidence>
<evidence type="ECO:0000313" key="9">
    <source>
        <dbReference type="Proteomes" id="UP001055439"/>
    </source>
</evidence>
<comment type="subunit">
    <text evidence="6">Heterotrimer.</text>
</comment>
<dbReference type="Gene3D" id="6.10.250.2430">
    <property type="match status" value="1"/>
</dbReference>
<dbReference type="GO" id="GO:0003700">
    <property type="term" value="F:DNA-binding transcription factor activity"/>
    <property type="evidence" value="ECO:0007669"/>
    <property type="project" value="UniProtKB-UniRule"/>
</dbReference>
<comment type="subcellular location">
    <subcellularLocation>
        <location evidence="1 6">Nucleus</location>
    </subcellularLocation>
</comment>
<keyword evidence="9" id="KW-1185">Reference proteome</keyword>
<keyword evidence="4 6" id="KW-0804">Transcription</keyword>
<feature type="compositionally biased region" description="Polar residues" evidence="7">
    <location>
        <begin position="315"/>
        <end position="325"/>
    </location>
</feature>
<dbReference type="GO" id="GO:0003677">
    <property type="term" value="F:DNA binding"/>
    <property type="evidence" value="ECO:0007669"/>
    <property type="project" value="UniProtKB-KW"/>
</dbReference>
<dbReference type="Pfam" id="PF02045">
    <property type="entry name" value="CBFB_NFYA"/>
    <property type="match status" value="1"/>
</dbReference>
<gene>
    <name evidence="8" type="ORF">MUK42_06242</name>
</gene>
<dbReference type="SMART" id="SM00521">
    <property type="entry name" value="CBF"/>
    <property type="match status" value="1"/>
</dbReference>